<organism evidence="1 2">
    <name type="scientific">Sorghum bicolor</name>
    <name type="common">Sorghum</name>
    <name type="synonym">Sorghum vulgare</name>
    <dbReference type="NCBI Taxonomy" id="4558"/>
    <lineage>
        <taxon>Eukaryota</taxon>
        <taxon>Viridiplantae</taxon>
        <taxon>Streptophyta</taxon>
        <taxon>Embryophyta</taxon>
        <taxon>Tracheophyta</taxon>
        <taxon>Spermatophyta</taxon>
        <taxon>Magnoliopsida</taxon>
        <taxon>Liliopsida</taxon>
        <taxon>Poales</taxon>
        <taxon>Poaceae</taxon>
        <taxon>PACMAD clade</taxon>
        <taxon>Panicoideae</taxon>
        <taxon>Andropogonodae</taxon>
        <taxon>Andropogoneae</taxon>
        <taxon>Sorghinae</taxon>
        <taxon>Sorghum</taxon>
    </lineage>
</organism>
<evidence type="ECO:0000313" key="2">
    <source>
        <dbReference type="Proteomes" id="UP000000768"/>
    </source>
</evidence>
<gene>
    <name evidence="1" type="ORF">SORBI_3007G081400</name>
</gene>
<evidence type="ECO:0000313" key="1">
    <source>
        <dbReference type="EMBL" id="EES13550.2"/>
    </source>
</evidence>
<protein>
    <submittedName>
        <fullName evidence="1">Uncharacterized protein</fullName>
    </submittedName>
</protein>
<reference evidence="1 2" key="1">
    <citation type="journal article" date="2009" name="Nature">
        <title>The Sorghum bicolor genome and the diversification of grasses.</title>
        <authorList>
            <person name="Paterson A.H."/>
            <person name="Bowers J.E."/>
            <person name="Bruggmann R."/>
            <person name="Dubchak I."/>
            <person name="Grimwood J."/>
            <person name="Gundlach H."/>
            <person name="Haberer G."/>
            <person name="Hellsten U."/>
            <person name="Mitros T."/>
            <person name="Poliakov A."/>
            <person name="Schmutz J."/>
            <person name="Spannagl M."/>
            <person name="Tang H."/>
            <person name="Wang X."/>
            <person name="Wicker T."/>
            <person name="Bharti A.K."/>
            <person name="Chapman J."/>
            <person name="Feltus F.A."/>
            <person name="Gowik U."/>
            <person name="Grigoriev I.V."/>
            <person name="Lyons E."/>
            <person name="Maher C.A."/>
            <person name="Martis M."/>
            <person name="Narechania A."/>
            <person name="Otillar R.P."/>
            <person name="Penning B.W."/>
            <person name="Salamov A.A."/>
            <person name="Wang Y."/>
            <person name="Zhang L."/>
            <person name="Carpita N.C."/>
            <person name="Freeling M."/>
            <person name="Gingle A.R."/>
            <person name="Hash C.T."/>
            <person name="Keller B."/>
            <person name="Klein P."/>
            <person name="Kresovich S."/>
            <person name="McCann M.C."/>
            <person name="Ming R."/>
            <person name="Peterson D.G."/>
            <person name="Mehboob-ur-Rahman"/>
            <person name="Ware D."/>
            <person name="Westhoff P."/>
            <person name="Mayer K.F."/>
            <person name="Messing J."/>
            <person name="Rokhsar D.S."/>
        </authorList>
    </citation>
    <scope>NUCLEOTIDE SEQUENCE [LARGE SCALE GENOMIC DNA]</scope>
    <source>
        <strain evidence="2">cv. BTx623</strain>
    </source>
</reference>
<accession>C5YIZ1</accession>
<dbReference type="EMBL" id="CM000766">
    <property type="protein sequence ID" value="EES13550.2"/>
    <property type="molecule type" value="Genomic_DNA"/>
</dbReference>
<keyword evidence="2" id="KW-1185">Reference proteome</keyword>
<proteinExistence type="predicted"/>
<dbReference type="InParanoid" id="C5YIZ1"/>
<dbReference type="AlphaFoldDB" id="C5YIZ1"/>
<sequence>MRRRAAQHRAKHRCRWWVRALVETTAAARRSASGDSRWVRSPRRFEMKGCSLINGGISREMRSAST</sequence>
<dbReference type="Proteomes" id="UP000000768">
    <property type="component" value="Chromosome 7"/>
</dbReference>
<name>C5YIZ1_SORBI</name>
<dbReference type="Gramene" id="EES13550">
    <property type="protein sequence ID" value="EES13550"/>
    <property type="gene ID" value="SORBI_3007G081400"/>
</dbReference>
<dbReference type="HOGENOM" id="CLU_004253_2_0_1"/>
<reference evidence="2" key="2">
    <citation type="journal article" date="2018" name="Plant J.">
        <title>The Sorghum bicolor reference genome: improved assembly, gene annotations, a transcriptome atlas, and signatures of genome organization.</title>
        <authorList>
            <person name="McCormick R.F."/>
            <person name="Truong S.K."/>
            <person name="Sreedasyam A."/>
            <person name="Jenkins J."/>
            <person name="Shu S."/>
            <person name="Sims D."/>
            <person name="Kennedy M."/>
            <person name="Amirebrahimi M."/>
            <person name="Weers B.D."/>
            <person name="McKinley B."/>
            <person name="Mattison A."/>
            <person name="Morishige D.T."/>
            <person name="Grimwood J."/>
            <person name="Schmutz J."/>
            <person name="Mullet J.E."/>
        </authorList>
    </citation>
    <scope>NUCLEOTIDE SEQUENCE [LARGE SCALE GENOMIC DNA]</scope>
    <source>
        <strain evidence="2">cv. BTx623</strain>
    </source>
</reference>